<dbReference type="Pfam" id="PF14364">
    <property type="entry name" value="DUF4408"/>
    <property type="match status" value="1"/>
</dbReference>
<keyword evidence="4" id="KW-1185">Reference proteome</keyword>
<dbReference type="PANTHER" id="PTHR33098:SF109">
    <property type="entry name" value="OS07G0563400 PROTEIN"/>
    <property type="match status" value="1"/>
</dbReference>
<dbReference type="InterPro" id="IPR008480">
    <property type="entry name" value="DUF761_pln"/>
</dbReference>
<dbReference type="PANTHER" id="PTHR33098">
    <property type="entry name" value="COTTON FIBER (DUF761)"/>
    <property type="match status" value="1"/>
</dbReference>
<sequence>MAIEFLIPFIFQIWSVVLSWLNPPYLYIIINCIIIAIAALSRFHKITSSPSPEFESFPVHSEITAVSEPPPLVYEGDDKIVEVKPVLLNGKKVEEQETDADADADIDIEPEDEEDISISTYTPPQKRIPPEFRPDFLLPATLGHWKPLRANRKGLRTPRVTRPKRRQTLESTWKMITDGRNVQPTKHLEKSDTWEHRGHHRAMNSPYHMSKSKTFEDGTNSESQLEAPTNLSLSTRISKQLSPGQEELNRRAEAFIKKVNEEMRLQRQESLDNYMEMINRGT</sequence>
<evidence type="ECO:0000313" key="4">
    <source>
        <dbReference type="Proteomes" id="UP000834106"/>
    </source>
</evidence>
<evidence type="ECO:0000256" key="1">
    <source>
        <dbReference type="SAM" id="MobiDB-lite"/>
    </source>
</evidence>
<dbReference type="AlphaFoldDB" id="A0AAD2E0S1"/>
<evidence type="ECO:0000313" key="3">
    <source>
        <dbReference type="EMBL" id="CAI9771928.1"/>
    </source>
</evidence>
<name>A0AAD2E0S1_9LAMI</name>
<reference evidence="3" key="1">
    <citation type="submission" date="2023-05" db="EMBL/GenBank/DDBJ databases">
        <authorList>
            <person name="Huff M."/>
        </authorList>
    </citation>
    <scope>NUCLEOTIDE SEQUENCE</scope>
</reference>
<protein>
    <recommendedName>
        <fullName evidence="2">DUF4408 domain-containing protein</fullName>
    </recommendedName>
</protein>
<feature type="domain" description="DUF4408" evidence="2">
    <location>
        <begin position="13"/>
        <end position="43"/>
    </location>
</feature>
<gene>
    <name evidence="3" type="ORF">FPE_LOCUS19358</name>
</gene>
<dbReference type="EMBL" id="OU503047">
    <property type="protein sequence ID" value="CAI9771928.1"/>
    <property type="molecule type" value="Genomic_DNA"/>
</dbReference>
<dbReference type="Proteomes" id="UP000834106">
    <property type="component" value="Chromosome 12"/>
</dbReference>
<proteinExistence type="predicted"/>
<feature type="compositionally biased region" description="Polar residues" evidence="1">
    <location>
        <begin position="217"/>
        <end position="229"/>
    </location>
</feature>
<evidence type="ECO:0000259" key="2">
    <source>
        <dbReference type="Pfam" id="PF14364"/>
    </source>
</evidence>
<organism evidence="3 4">
    <name type="scientific">Fraxinus pennsylvanica</name>
    <dbReference type="NCBI Taxonomy" id="56036"/>
    <lineage>
        <taxon>Eukaryota</taxon>
        <taxon>Viridiplantae</taxon>
        <taxon>Streptophyta</taxon>
        <taxon>Embryophyta</taxon>
        <taxon>Tracheophyta</taxon>
        <taxon>Spermatophyta</taxon>
        <taxon>Magnoliopsida</taxon>
        <taxon>eudicotyledons</taxon>
        <taxon>Gunneridae</taxon>
        <taxon>Pentapetalae</taxon>
        <taxon>asterids</taxon>
        <taxon>lamiids</taxon>
        <taxon>Lamiales</taxon>
        <taxon>Oleaceae</taxon>
        <taxon>Oleeae</taxon>
        <taxon>Fraxinus</taxon>
    </lineage>
</organism>
<dbReference type="Pfam" id="PF05553">
    <property type="entry name" value="DUF761"/>
    <property type="match status" value="1"/>
</dbReference>
<dbReference type="InterPro" id="IPR025520">
    <property type="entry name" value="DUF4408"/>
</dbReference>
<accession>A0AAD2E0S1</accession>
<feature type="region of interest" description="Disordered" evidence="1">
    <location>
        <begin position="203"/>
        <end position="229"/>
    </location>
</feature>